<evidence type="ECO:0000256" key="2">
    <source>
        <dbReference type="ARBA" id="ARBA00023270"/>
    </source>
</evidence>
<name>A0A840NV97_9ACTN</name>
<dbReference type="AlphaFoldDB" id="A0A840NV97"/>
<keyword evidence="5" id="KW-1185">Reference proteome</keyword>
<evidence type="ECO:0000313" key="4">
    <source>
        <dbReference type="EMBL" id="MBB5131458.1"/>
    </source>
</evidence>
<accession>A0A840NV97</accession>
<evidence type="ECO:0000256" key="3">
    <source>
        <dbReference type="NCBIfam" id="TIGR00126"/>
    </source>
</evidence>
<dbReference type="PIRSF" id="PIRSF001357">
    <property type="entry name" value="DeoC"/>
    <property type="match status" value="1"/>
</dbReference>
<gene>
    <name evidence="4" type="ORF">HNP84_001164</name>
</gene>
<dbReference type="Gene3D" id="3.20.20.70">
    <property type="entry name" value="Aldolase class I"/>
    <property type="match status" value="1"/>
</dbReference>
<dbReference type="Proteomes" id="UP000578449">
    <property type="component" value="Unassembled WGS sequence"/>
</dbReference>
<dbReference type="GO" id="GO:0004139">
    <property type="term" value="F:deoxyribose-phosphate aldolase activity"/>
    <property type="evidence" value="ECO:0007669"/>
    <property type="project" value="UniProtKB-UniRule"/>
</dbReference>
<dbReference type="PANTHER" id="PTHR10889:SF1">
    <property type="entry name" value="DEOXYRIBOSE-PHOSPHATE ALDOLASE"/>
    <property type="match status" value="1"/>
</dbReference>
<dbReference type="EMBL" id="JACHGN010000002">
    <property type="protein sequence ID" value="MBB5131458.1"/>
    <property type="molecule type" value="Genomic_DNA"/>
</dbReference>
<dbReference type="SUPFAM" id="SSF51569">
    <property type="entry name" value="Aldolase"/>
    <property type="match status" value="1"/>
</dbReference>
<evidence type="ECO:0000313" key="5">
    <source>
        <dbReference type="Proteomes" id="UP000578449"/>
    </source>
</evidence>
<dbReference type="GO" id="GO:0009264">
    <property type="term" value="P:deoxyribonucleotide catabolic process"/>
    <property type="evidence" value="ECO:0007669"/>
    <property type="project" value="UniProtKB-UniRule"/>
</dbReference>
<dbReference type="InterPro" id="IPR002915">
    <property type="entry name" value="DeoC/FbaB/LacD_aldolase"/>
</dbReference>
<dbReference type="SMART" id="SM01133">
    <property type="entry name" value="DeoC"/>
    <property type="match status" value="1"/>
</dbReference>
<dbReference type="PANTHER" id="PTHR10889">
    <property type="entry name" value="DEOXYRIBOSE-PHOSPHATE ALDOLASE"/>
    <property type="match status" value="1"/>
</dbReference>
<sequence>MTDGRRESLARRVDISCVQAHHSLADVTELARLAREHDFVSAHVLPQWLGTLAGMLAGSRTLAGAPVGFPSGGATTRTKLAEAGELLEAGAGELDVVIAVGRLRSGDSEYVRRELAQVVALVDGAVPLRAIIEVGHLDDREIGEATRAAVDAGVPWVKTGTGWSGVPTTEHHVRLIAEAARGRAGIKAAGGIRDVATIRAMEALGVARFGMNARAAIAAVAAYDERAEVAR</sequence>
<keyword evidence="1" id="KW-0963">Cytoplasm</keyword>
<dbReference type="NCBIfam" id="TIGR00126">
    <property type="entry name" value="deoC"/>
    <property type="match status" value="1"/>
</dbReference>
<dbReference type="InterPro" id="IPR013785">
    <property type="entry name" value="Aldolase_TIM"/>
</dbReference>
<dbReference type="GO" id="GO:0016052">
    <property type="term" value="P:carbohydrate catabolic process"/>
    <property type="evidence" value="ECO:0007669"/>
    <property type="project" value="TreeGrafter"/>
</dbReference>
<organism evidence="4 5">
    <name type="scientific">Thermocatellispora tengchongensis</name>
    <dbReference type="NCBI Taxonomy" id="1073253"/>
    <lineage>
        <taxon>Bacteria</taxon>
        <taxon>Bacillati</taxon>
        <taxon>Actinomycetota</taxon>
        <taxon>Actinomycetes</taxon>
        <taxon>Streptosporangiales</taxon>
        <taxon>Streptosporangiaceae</taxon>
        <taxon>Thermocatellispora</taxon>
    </lineage>
</organism>
<protein>
    <recommendedName>
        <fullName evidence="3">Deoxyribose-phosphate aldolase</fullName>
        <ecNumber evidence="3">4.1.2.4</ecNumber>
    </recommendedName>
</protein>
<keyword evidence="2" id="KW-0704">Schiff base</keyword>
<dbReference type="EC" id="4.1.2.4" evidence="3"/>
<dbReference type="GO" id="GO:0005737">
    <property type="term" value="C:cytoplasm"/>
    <property type="evidence" value="ECO:0007669"/>
    <property type="project" value="InterPro"/>
</dbReference>
<dbReference type="Pfam" id="PF01791">
    <property type="entry name" value="DeoC"/>
    <property type="match status" value="1"/>
</dbReference>
<comment type="caution">
    <text evidence="4">The sequence shown here is derived from an EMBL/GenBank/DDBJ whole genome shotgun (WGS) entry which is preliminary data.</text>
</comment>
<dbReference type="CDD" id="cd00959">
    <property type="entry name" value="DeoC"/>
    <property type="match status" value="1"/>
</dbReference>
<dbReference type="RefSeq" id="WP_185048280.1">
    <property type="nucleotide sequence ID" value="NZ_BAABIX010000022.1"/>
</dbReference>
<proteinExistence type="predicted"/>
<keyword evidence="4" id="KW-0456">Lyase</keyword>
<reference evidence="4 5" key="1">
    <citation type="submission" date="2020-08" db="EMBL/GenBank/DDBJ databases">
        <title>Genomic Encyclopedia of Type Strains, Phase IV (KMG-IV): sequencing the most valuable type-strain genomes for metagenomic binning, comparative biology and taxonomic classification.</title>
        <authorList>
            <person name="Goeker M."/>
        </authorList>
    </citation>
    <scope>NUCLEOTIDE SEQUENCE [LARGE SCALE GENOMIC DNA]</scope>
    <source>
        <strain evidence="4 5">DSM 45615</strain>
    </source>
</reference>
<dbReference type="InterPro" id="IPR011343">
    <property type="entry name" value="DeoC"/>
</dbReference>
<evidence type="ECO:0000256" key="1">
    <source>
        <dbReference type="ARBA" id="ARBA00022490"/>
    </source>
</evidence>